<sequence>MNSGYGSDWMNQEKYSQTKLLSSDRPWLSHFKANALDMNRMHYICGDTDSMTWTICGNPDAEEGYRQKFKNVIKDQKFYNKNYPLFFGQYIQLLGVSYEEE</sequence>
<evidence type="ECO:0000313" key="1">
    <source>
        <dbReference type="EMBL" id="KAA6402217.1"/>
    </source>
</evidence>
<dbReference type="Proteomes" id="UP000324800">
    <property type="component" value="Unassembled WGS sequence"/>
</dbReference>
<evidence type="ECO:0000313" key="2">
    <source>
        <dbReference type="Proteomes" id="UP000324800"/>
    </source>
</evidence>
<reference evidence="1 2" key="1">
    <citation type="submission" date="2019-03" db="EMBL/GenBank/DDBJ databases">
        <title>Single cell metagenomics reveals metabolic interactions within the superorganism composed of flagellate Streblomastix strix and complex community of Bacteroidetes bacteria on its surface.</title>
        <authorList>
            <person name="Treitli S.C."/>
            <person name="Kolisko M."/>
            <person name="Husnik F."/>
            <person name="Keeling P."/>
            <person name="Hampl V."/>
        </authorList>
    </citation>
    <scope>NUCLEOTIDE SEQUENCE [LARGE SCALE GENOMIC DNA]</scope>
    <source>
        <strain evidence="1">ST1C</strain>
    </source>
</reference>
<gene>
    <name evidence="1" type="ORF">EZS28_002260</name>
</gene>
<comment type="caution">
    <text evidence="1">The sequence shown here is derived from an EMBL/GenBank/DDBJ whole genome shotgun (WGS) entry which is preliminary data.</text>
</comment>
<dbReference type="EMBL" id="SNRW01000269">
    <property type="protein sequence ID" value="KAA6402217.1"/>
    <property type="molecule type" value="Genomic_DNA"/>
</dbReference>
<dbReference type="AlphaFoldDB" id="A0A5J4X4I6"/>
<organism evidence="1 2">
    <name type="scientific">Streblomastix strix</name>
    <dbReference type="NCBI Taxonomy" id="222440"/>
    <lineage>
        <taxon>Eukaryota</taxon>
        <taxon>Metamonada</taxon>
        <taxon>Preaxostyla</taxon>
        <taxon>Oxymonadida</taxon>
        <taxon>Streblomastigidae</taxon>
        <taxon>Streblomastix</taxon>
    </lineage>
</organism>
<name>A0A5J4X4I6_9EUKA</name>
<accession>A0A5J4X4I6</accession>
<protein>
    <submittedName>
        <fullName evidence="1">Uncharacterized protein</fullName>
    </submittedName>
</protein>
<dbReference type="OrthoDB" id="6153129at2759"/>
<proteinExistence type="predicted"/>